<dbReference type="EMBL" id="VSSQ01050752">
    <property type="protein sequence ID" value="MPN04833.1"/>
    <property type="molecule type" value="Genomic_DNA"/>
</dbReference>
<gene>
    <name evidence="1" type="ORF">SDC9_152081</name>
</gene>
<dbReference type="AlphaFoldDB" id="A0A645EWF9"/>
<accession>A0A645EWF9</accession>
<evidence type="ECO:0000313" key="1">
    <source>
        <dbReference type="EMBL" id="MPN04833.1"/>
    </source>
</evidence>
<organism evidence="1">
    <name type="scientific">bioreactor metagenome</name>
    <dbReference type="NCBI Taxonomy" id="1076179"/>
    <lineage>
        <taxon>unclassified sequences</taxon>
        <taxon>metagenomes</taxon>
        <taxon>ecological metagenomes</taxon>
    </lineage>
</organism>
<sequence length="48" mass="5175">MQRVLHAGDEVLLLLAGGSFPIGVLALPENGHKELAFDDFPRAVFDVV</sequence>
<protein>
    <submittedName>
        <fullName evidence="1">Uncharacterized protein</fullName>
    </submittedName>
</protein>
<comment type="caution">
    <text evidence="1">The sequence shown here is derived from an EMBL/GenBank/DDBJ whole genome shotgun (WGS) entry which is preliminary data.</text>
</comment>
<proteinExistence type="predicted"/>
<reference evidence="1" key="1">
    <citation type="submission" date="2019-08" db="EMBL/GenBank/DDBJ databases">
        <authorList>
            <person name="Kucharzyk K."/>
            <person name="Murdoch R.W."/>
            <person name="Higgins S."/>
            <person name="Loffler F."/>
        </authorList>
    </citation>
    <scope>NUCLEOTIDE SEQUENCE</scope>
</reference>
<name>A0A645EWF9_9ZZZZ</name>